<dbReference type="AlphaFoldDB" id="A0A1I7MVM9"/>
<proteinExistence type="predicted"/>
<accession>A0A1I7MVM9</accession>
<name>A0A1I7MVM9_9HYPH</name>
<gene>
    <name evidence="1" type="ORF">SAMN05216456_0006</name>
</gene>
<organism evidence="1 2">
    <name type="scientific">Devosia crocina</name>
    <dbReference type="NCBI Taxonomy" id="429728"/>
    <lineage>
        <taxon>Bacteria</taxon>
        <taxon>Pseudomonadati</taxon>
        <taxon>Pseudomonadota</taxon>
        <taxon>Alphaproteobacteria</taxon>
        <taxon>Hyphomicrobiales</taxon>
        <taxon>Devosiaceae</taxon>
        <taxon>Devosia</taxon>
    </lineage>
</organism>
<keyword evidence="2" id="KW-1185">Reference proteome</keyword>
<dbReference type="Proteomes" id="UP000199074">
    <property type="component" value="Unassembled WGS sequence"/>
</dbReference>
<protein>
    <submittedName>
        <fullName evidence="1">Uncharacterized protein</fullName>
    </submittedName>
</protein>
<evidence type="ECO:0000313" key="2">
    <source>
        <dbReference type="Proteomes" id="UP000199074"/>
    </source>
</evidence>
<sequence>MLGVIILCDLDDNVHHIRHAARAFRTSVEFAVNLRRHDKLPWIRLEQVQHDILDLFRGDHIALANKHGRQVRSVFSTSRNKRSS</sequence>
<dbReference type="EMBL" id="FPCK01000001">
    <property type="protein sequence ID" value="SFV26451.1"/>
    <property type="molecule type" value="Genomic_DNA"/>
</dbReference>
<dbReference type="STRING" id="429728.SAMN05216456_0006"/>
<evidence type="ECO:0000313" key="1">
    <source>
        <dbReference type="EMBL" id="SFV26451.1"/>
    </source>
</evidence>
<reference evidence="1 2" key="1">
    <citation type="submission" date="2016-10" db="EMBL/GenBank/DDBJ databases">
        <authorList>
            <person name="de Groot N.N."/>
        </authorList>
    </citation>
    <scope>NUCLEOTIDE SEQUENCE [LARGE SCALE GENOMIC DNA]</scope>
    <source>
        <strain evidence="1 2">IPL20</strain>
    </source>
</reference>